<dbReference type="InterPro" id="IPR011013">
    <property type="entry name" value="Gal_mutarotase_sf_dom"/>
</dbReference>
<dbReference type="EMBL" id="FNYA01000001">
    <property type="protein sequence ID" value="SEI43043.1"/>
    <property type="molecule type" value="Genomic_DNA"/>
</dbReference>
<evidence type="ECO:0000256" key="1">
    <source>
        <dbReference type="ARBA" id="ARBA00001913"/>
    </source>
</evidence>
<dbReference type="PANTHER" id="PTHR11122:SF13">
    <property type="entry name" value="GLUCOSE-6-PHOSPHATE 1-EPIMERASE"/>
    <property type="match status" value="1"/>
</dbReference>
<dbReference type="SUPFAM" id="SSF74650">
    <property type="entry name" value="Galactose mutarotase-like"/>
    <property type="match status" value="1"/>
</dbReference>
<dbReference type="InterPro" id="IPR037481">
    <property type="entry name" value="LacX"/>
</dbReference>
<comment type="subunit">
    <text evidence="2">Monomer.</text>
</comment>
<evidence type="ECO:0000256" key="2">
    <source>
        <dbReference type="ARBA" id="ARBA00011245"/>
    </source>
</evidence>
<comment type="cofactor">
    <cofactor evidence="1">
        <name>Ca(2+)</name>
        <dbReference type="ChEBI" id="CHEBI:29108"/>
    </cofactor>
</comment>
<evidence type="ECO:0000256" key="3">
    <source>
        <dbReference type="ARBA" id="ARBA00022837"/>
    </source>
</evidence>
<dbReference type="CDD" id="cd09024">
    <property type="entry name" value="Aldose_epim_lacX"/>
    <property type="match status" value="1"/>
</dbReference>
<dbReference type="InterPro" id="IPR008183">
    <property type="entry name" value="Aldose_1/G6P_1-epimerase"/>
</dbReference>
<dbReference type="GO" id="GO:0016853">
    <property type="term" value="F:isomerase activity"/>
    <property type="evidence" value="ECO:0007669"/>
    <property type="project" value="InterPro"/>
</dbReference>
<dbReference type="Pfam" id="PF01263">
    <property type="entry name" value="Aldose_epim"/>
    <property type="match status" value="1"/>
</dbReference>
<evidence type="ECO:0000313" key="4">
    <source>
        <dbReference type="EMBL" id="SEI43043.1"/>
    </source>
</evidence>
<keyword evidence="3" id="KW-0106">Calcium</keyword>
<proteinExistence type="predicted"/>
<dbReference type="Gene3D" id="2.70.98.10">
    <property type="match status" value="1"/>
</dbReference>
<keyword evidence="5" id="KW-1185">Reference proteome</keyword>
<dbReference type="GO" id="GO:0030246">
    <property type="term" value="F:carbohydrate binding"/>
    <property type="evidence" value="ECO:0007669"/>
    <property type="project" value="InterPro"/>
</dbReference>
<dbReference type="GO" id="GO:0005975">
    <property type="term" value="P:carbohydrate metabolic process"/>
    <property type="evidence" value="ECO:0007669"/>
    <property type="project" value="InterPro"/>
</dbReference>
<dbReference type="InterPro" id="IPR014718">
    <property type="entry name" value="GH-type_carb-bd"/>
</dbReference>
<evidence type="ECO:0000313" key="5">
    <source>
        <dbReference type="Proteomes" id="UP000199702"/>
    </source>
</evidence>
<protein>
    <submittedName>
        <fullName evidence="4">Galactose mutarotase</fullName>
    </submittedName>
</protein>
<organism evidence="4 5">
    <name type="scientific">Flavobacterium terrigena</name>
    <dbReference type="NCBI Taxonomy" id="402734"/>
    <lineage>
        <taxon>Bacteria</taxon>
        <taxon>Pseudomonadati</taxon>
        <taxon>Bacteroidota</taxon>
        <taxon>Flavobacteriia</taxon>
        <taxon>Flavobacteriales</taxon>
        <taxon>Flavobacteriaceae</taxon>
        <taxon>Flavobacterium</taxon>
    </lineage>
</organism>
<name>A0A1H6QH87_9FLAO</name>
<gene>
    <name evidence="4" type="ORF">SAMN05660918_0523</name>
</gene>
<sequence length="283" mass="32757">MIITISNSQLSATINTVGAELVSLVKNNKNYIWQVDETYWNKTSPVLFPIVGKLQNDSYIYNGVNYNLPRHGFARDMEFSFEQRSDAQVIFELNETEKSKVNYPFDFKLFLAYTLMGNELVIEYFVRNLTDEVLPFSIGAHPAFNISENFETYSLQFNKDDVFETYHLENESFNGKTSIIESDNNTIPLSYNLFDVNTIVFKKLNSNEVILNNNNKAILKVNFDNFPYLGIWTKKNAPFLCIEPWCGLADNKNHNGNLEEKEGINLLQPHEDFLRAIRIEILE</sequence>
<dbReference type="OrthoDB" id="9795355at2"/>
<accession>A0A1H6QH87</accession>
<reference evidence="5" key="1">
    <citation type="submission" date="2016-10" db="EMBL/GenBank/DDBJ databases">
        <authorList>
            <person name="Varghese N."/>
            <person name="Submissions S."/>
        </authorList>
    </citation>
    <scope>NUCLEOTIDE SEQUENCE [LARGE SCALE GENOMIC DNA]</scope>
    <source>
        <strain evidence="5">DSM 17934</strain>
    </source>
</reference>
<dbReference type="PANTHER" id="PTHR11122">
    <property type="entry name" value="APOSPORY-ASSOCIATED PROTEIN C-RELATED"/>
    <property type="match status" value="1"/>
</dbReference>
<dbReference type="STRING" id="402734.SAMN05660918_0523"/>
<dbReference type="Proteomes" id="UP000199702">
    <property type="component" value="Unassembled WGS sequence"/>
</dbReference>
<dbReference type="RefSeq" id="WP_091307410.1">
    <property type="nucleotide sequence ID" value="NZ_CBCSJU010000001.1"/>
</dbReference>
<dbReference type="AlphaFoldDB" id="A0A1H6QH87"/>